<feature type="compositionally biased region" description="Basic residues" evidence="6">
    <location>
        <begin position="492"/>
        <end position="503"/>
    </location>
</feature>
<sequence length="511" mass="57090">MVSYLLFEFANGYALFDVEANDVIGHSTKEAQKAMSDFGQFSQRVKYLSGVQFETQEIAVENICAINEGKVHDVLKRFLNTNLPHDKCTLMISDKTLAADIQEQLKRPSLSCKTDANSAQIIRFVRAHFNTYLRTSLPEVDVDAGELGLAHAYSRHKVQFNANRADNMIIQAINTVDQLDKDINQFTMRTREWYSWHFPELATFTKEPAGYTALVLLIGDRTAFINRLEAEEAELTEQVAAIMPDEGVAEKIVNAARLSMGQEIAQQDLETVLTFAYRLAELIGYRRDLLTYLESRMNAVAPNLSALIGNVVGARLIAQAGSLTNLAKCPASTIQILGAEKALFRAIKSRGNTPKYGILYHSSFVGNIKANFKGRISRLLANKCSIASRVDCFSDDRTDAYGNALKGQVEERVKFLLTGKPPQKNVDVMHQIFLERRQAMQEEAAAKGEAVPAVEPKEEPVETPEERAARKAARKAKKAAKKAKKESARDKKEKKRDKKKEKKVKALADDE</sequence>
<evidence type="ECO:0000313" key="8">
    <source>
        <dbReference type="EMBL" id="KAG9396564.1"/>
    </source>
</evidence>
<evidence type="ECO:0000256" key="4">
    <source>
        <dbReference type="ARBA" id="ARBA00023242"/>
    </source>
</evidence>
<dbReference type="InterPro" id="IPR045056">
    <property type="entry name" value="Nop56/Nop58"/>
</dbReference>
<proteinExistence type="inferred from homology"/>
<dbReference type="OrthoDB" id="6780543at2759"/>
<dbReference type="EMBL" id="JAHDYR010000005">
    <property type="protein sequence ID" value="KAG9396564.1"/>
    <property type="molecule type" value="Genomic_DNA"/>
</dbReference>
<gene>
    <name evidence="8" type="ORF">J8273_1572</name>
</gene>
<dbReference type="Proteomes" id="UP000717585">
    <property type="component" value="Unassembled WGS sequence"/>
</dbReference>
<dbReference type="SMART" id="SM00931">
    <property type="entry name" value="NOSIC"/>
    <property type="match status" value="1"/>
</dbReference>
<evidence type="ECO:0000256" key="2">
    <source>
        <dbReference type="ARBA" id="ARBA00009211"/>
    </source>
</evidence>
<dbReference type="GO" id="GO:0032040">
    <property type="term" value="C:small-subunit processome"/>
    <property type="evidence" value="ECO:0007669"/>
    <property type="project" value="InterPro"/>
</dbReference>
<feature type="domain" description="Nop" evidence="7">
    <location>
        <begin position="300"/>
        <end position="418"/>
    </location>
</feature>
<dbReference type="InterPro" id="IPR012976">
    <property type="entry name" value="NOSIC"/>
</dbReference>
<keyword evidence="3" id="KW-0690">Ribosome biogenesis</keyword>
<dbReference type="InterPro" id="IPR012974">
    <property type="entry name" value="NOP58/56_N"/>
</dbReference>
<dbReference type="SUPFAM" id="SSF89124">
    <property type="entry name" value="Nop domain"/>
    <property type="match status" value="1"/>
</dbReference>
<protein>
    <recommendedName>
        <fullName evidence="5">Nucleolar protein 56</fullName>
    </recommendedName>
</protein>
<evidence type="ECO:0000313" key="9">
    <source>
        <dbReference type="Proteomes" id="UP000717585"/>
    </source>
</evidence>
<evidence type="ECO:0000256" key="5">
    <source>
        <dbReference type="ARBA" id="ARBA00040742"/>
    </source>
</evidence>
<dbReference type="Pfam" id="PF08156">
    <property type="entry name" value="NOP5NT"/>
    <property type="match status" value="1"/>
</dbReference>
<dbReference type="Gene3D" id="1.10.287.4070">
    <property type="match status" value="1"/>
</dbReference>
<dbReference type="PANTHER" id="PTHR10894:SF0">
    <property type="entry name" value="NUCLEOLAR PROTEIN 56"/>
    <property type="match status" value="1"/>
</dbReference>
<dbReference type="InterPro" id="IPR036070">
    <property type="entry name" value="Nop_dom_sf"/>
</dbReference>
<dbReference type="FunFam" id="1.10.246.90:FF:000001">
    <property type="entry name" value="Nucleolar protein 56"/>
    <property type="match status" value="1"/>
</dbReference>
<comment type="subcellular location">
    <subcellularLocation>
        <location evidence="1">Nucleus</location>
        <location evidence="1">Nucleolus</location>
    </subcellularLocation>
</comment>
<dbReference type="InterPro" id="IPR002687">
    <property type="entry name" value="Nop_dom"/>
</dbReference>
<dbReference type="Pfam" id="PF01798">
    <property type="entry name" value="Nop"/>
    <property type="match status" value="1"/>
</dbReference>
<dbReference type="PROSITE" id="PS51358">
    <property type="entry name" value="NOP"/>
    <property type="match status" value="1"/>
</dbReference>
<feature type="region of interest" description="Disordered" evidence="6">
    <location>
        <begin position="444"/>
        <end position="511"/>
    </location>
</feature>
<feature type="compositionally biased region" description="Basic residues" evidence="6">
    <location>
        <begin position="470"/>
        <end position="484"/>
    </location>
</feature>
<dbReference type="PANTHER" id="PTHR10894">
    <property type="entry name" value="NUCLEOLAR PROTEIN 5 NUCLEOLAR PROTEIN NOP5 NOP58"/>
    <property type="match status" value="1"/>
</dbReference>
<evidence type="ECO:0000256" key="1">
    <source>
        <dbReference type="ARBA" id="ARBA00004604"/>
    </source>
</evidence>
<dbReference type="GO" id="GO:0031428">
    <property type="term" value="C:box C/D methylation guide snoRNP complex"/>
    <property type="evidence" value="ECO:0007669"/>
    <property type="project" value="InterPro"/>
</dbReference>
<evidence type="ECO:0000256" key="3">
    <source>
        <dbReference type="ARBA" id="ARBA00022517"/>
    </source>
</evidence>
<comment type="caution">
    <text evidence="8">The sequence shown here is derived from an EMBL/GenBank/DDBJ whole genome shotgun (WGS) entry which is preliminary data.</text>
</comment>
<reference evidence="8" key="1">
    <citation type="submission" date="2021-05" db="EMBL/GenBank/DDBJ databases">
        <title>A free-living protist that lacks canonical eukaryotic 1 DNA replication and segregation systems.</title>
        <authorList>
            <person name="Salas-Leiva D.E."/>
            <person name="Tromer E.C."/>
            <person name="Curtis B.A."/>
            <person name="Jerlstrom-Hultqvist J."/>
            <person name="Kolisko M."/>
            <person name="Yi Z."/>
            <person name="Salas-Leiva J.S."/>
            <person name="Gallot-Lavallee L."/>
            <person name="Kops G.J.P.L."/>
            <person name="Archibald J.M."/>
            <person name="Simpson A.G.B."/>
            <person name="Roger A.J."/>
        </authorList>
    </citation>
    <scope>NUCLEOTIDE SEQUENCE</scope>
    <source>
        <strain evidence="8">BICM</strain>
    </source>
</reference>
<keyword evidence="4" id="KW-0539">Nucleus</keyword>
<comment type="similarity">
    <text evidence="2">Belongs to the NOP5/NOP56 family.</text>
</comment>
<name>A0A8J6E1M9_9EUKA</name>
<dbReference type="Gene3D" id="1.10.246.90">
    <property type="entry name" value="Nop domain"/>
    <property type="match status" value="1"/>
</dbReference>
<dbReference type="AlphaFoldDB" id="A0A8J6E1M9"/>
<keyword evidence="9" id="KW-1185">Reference proteome</keyword>
<evidence type="ECO:0000259" key="7">
    <source>
        <dbReference type="PROSITE" id="PS51358"/>
    </source>
</evidence>
<dbReference type="InterPro" id="IPR042239">
    <property type="entry name" value="Nop_C"/>
</dbReference>
<dbReference type="GO" id="GO:0042254">
    <property type="term" value="P:ribosome biogenesis"/>
    <property type="evidence" value="ECO:0007669"/>
    <property type="project" value="UniProtKB-KW"/>
</dbReference>
<dbReference type="GO" id="GO:0030515">
    <property type="term" value="F:snoRNA binding"/>
    <property type="evidence" value="ECO:0007669"/>
    <property type="project" value="InterPro"/>
</dbReference>
<accession>A0A8J6E1M9</accession>
<evidence type="ECO:0000256" key="6">
    <source>
        <dbReference type="SAM" id="MobiDB-lite"/>
    </source>
</evidence>
<feature type="compositionally biased region" description="Basic and acidic residues" evidence="6">
    <location>
        <begin position="455"/>
        <end position="469"/>
    </location>
</feature>
<organism evidence="8 9">
    <name type="scientific">Carpediemonas membranifera</name>
    <dbReference type="NCBI Taxonomy" id="201153"/>
    <lineage>
        <taxon>Eukaryota</taxon>
        <taxon>Metamonada</taxon>
        <taxon>Carpediemonas-like organisms</taxon>
        <taxon>Carpediemonas</taxon>
    </lineage>
</organism>